<dbReference type="InterPro" id="IPR011055">
    <property type="entry name" value="Dup_hybrid_motif"/>
</dbReference>
<dbReference type="Gene3D" id="2.70.70.10">
    <property type="entry name" value="Glucose Permease (Domain IIA)"/>
    <property type="match status" value="1"/>
</dbReference>
<feature type="compositionally biased region" description="Basic and acidic residues" evidence="1">
    <location>
        <begin position="32"/>
        <end position="46"/>
    </location>
</feature>
<sequence length="261" mass="28238">MMRKERNLRLAVSGILLLAVVAAGIGMYRADQKGNTKQDTQIRNEELAEETPLSDEETAEDEETESTDVNTSNAEAQMEGTEDEGTAENAETAEDASAQDETAADETAAQDVQEVLPSLDFNDNTVMEWPVSGDVLIDYSMDGAVYFPTLEVYKYNPAVILSAQADQQVLAAANSKVLSVEEDSETGMTVTMDMGNGYQAVYGQLKDVTVAPEQTITAGTVIGTVAQPTKYYSSEGTNLYFALTKDGTAVDPFMYLPTEEE</sequence>
<dbReference type="InterPro" id="IPR016047">
    <property type="entry name" value="M23ase_b-sheet_dom"/>
</dbReference>
<organism evidence="3 4">
    <name type="scientific">Ruminococcus gauvreauii</name>
    <dbReference type="NCBI Taxonomy" id="438033"/>
    <lineage>
        <taxon>Bacteria</taxon>
        <taxon>Bacillati</taxon>
        <taxon>Bacillota</taxon>
        <taxon>Clostridia</taxon>
        <taxon>Eubacteriales</taxon>
        <taxon>Oscillospiraceae</taxon>
        <taxon>Ruminococcus</taxon>
    </lineage>
</organism>
<dbReference type="SUPFAM" id="SSF51261">
    <property type="entry name" value="Duplicated hybrid motif"/>
    <property type="match status" value="1"/>
</dbReference>
<evidence type="ECO:0000259" key="2">
    <source>
        <dbReference type="Pfam" id="PF01551"/>
    </source>
</evidence>
<reference evidence="3" key="1">
    <citation type="journal article" date="2022" name="Cell">
        <title>Design, construction, and in vivo augmentation of a complex gut microbiome.</title>
        <authorList>
            <person name="Cheng A.G."/>
            <person name="Ho P.Y."/>
            <person name="Aranda-Diaz A."/>
            <person name="Jain S."/>
            <person name="Yu F.B."/>
            <person name="Meng X."/>
            <person name="Wang M."/>
            <person name="Iakiviak M."/>
            <person name="Nagashima K."/>
            <person name="Zhao A."/>
            <person name="Murugkar P."/>
            <person name="Patil A."/>
            <person name="Atabakhsh K."/>
            <person name="Weakley A."/>
            <person name="Yan J."/>
            <person name="Brumbaugh A.R."/>
            <person name="Higginbottom S."/>
            <person name="Dimas A."/>
            <person name="Shiver A.L."/>
            <person name="Deutschbauer A."/>
            <person name="Neff N."/>
            <person name="Sonnenburg J.L."/>
            <person name="Huang K.C."/>
            <person name="Fischbach M.A."/>
        </authorList>
    </citation>
    <scope>NUCLEOTIDE SEQUENCE</scope>
    <source>
        <strain evidence="3">DSM 19829</strain>
    </source>
</reference>
<dbReference type="RefSeq" id="WP_028527694.1">
    <property type="nucleotide sequence ID" value="NZ_CABLBR010000004.1"/>
</dbReference>
<dbReference type="EMBL" id="CP102290">
    <property type="protein sequence ID" value="UWP61213.1"/>
    <property type="molecule type" value="Genomic_DNA"/>
</dbReference>
<feature type="compositionally biased region" description="Acidic residues" evidence="1">
    <location>
        <begin position="80"/>
        <end position="104"/>
    </location>
</feature>
<dbReference type="PANTHER" id="PTHR21666">
    <property type="entry name" value="PEPTIDASE-RELATED"/>
    <property type="match status" value="1"/>
</dbReference>
<evidence type="ECO:0000313" key="4">
    <source>
        <dbReference type="Proteomes" id="UP001060164"/>
    </source>
</evidence>
<gene>
    <name evidence="3" type="ORF">NQ502_09390</name>
</gene>
<dbReference type="CDD" id="cd12797">
    <property type="entry name" value="M23_peptidase"/>
    <property type="match status" value="1"/>
</dbReference>
<protein>
    <submittedName>
        <fullName evidence="3">M23 family metallopeptidase</fullName>
    </submittedName>
</protein>
<evidence type="ECO:0000256" key="1">
    <source>
        <dbReference type="SAM" id="MobiDB-lite"/>
    </source>
</evidence>
<feature type="compositionally biased region" description="Acidic residues" evidence="1">
    <location>
        <begin position="47"/>
        <end position="66"/>
    </location>
</feature>
<dbReference type="Pfam" id="PF01551">
    <property type="entry name" value="Peptidase_M23"/>
    <property type="match status" value="1"/>
</dbReference>
<accession>A0ABY5VM51</accession>
<dbReference type="Proteomes" id="UP001060164">
    <property type="component" value="Chromosome"/>
</dbReference>
<evidence type="ECO:0000313" key="3">
    <source>
        <dbReference type="EMBL" id="UWP61213.1"/>
    </source>
</evidence>
<keyword evidence="4" id="KW-1185">Reference proteome</keyword>
<proteinExistence type="predicted"/>
<feature type="region of interest" description="Disordered" evidence="1">
    <location>
        <begin position="32"/>
        <end position="109"/>
    </location>
</feature>
<feature type="domain" description="M23ase beta-sheet core" evidence="2">
    <location>
        <begin position="158"/>
        <end position="252"/>
    </location>
</feature>
<dbReference type="PANTHER" id="PTHR21666:SF270">
    <property type="entry name" value="MUREIN HYDROLASE ACTIVATOR ENVC"/>
    <property type="match status" value="1"/>
</dbReference>
<dbReference type="InterPro" id="IPR050570">
    <property type="entry name" value="Cell_wall_metabolism_enzyme"/>
</dbReference>
<name>A0ABY5VM51_9FIRM</name>